<evidence type="ECO:0000313" key="2">
    <source>
        <dbReference type="EMBL" id="NYS93463.1"/>
    </source>
</evidence>
<dbReference type="InterPro" id="IPR001509">
    <property type="entry name" value="Epimerase_deHydtase"/>
</dbReference>
<proteinExistence type="predicted"/>
<dbReference type="EMBL" id="JACBYE010000015">
    <property type="protein sequence ID" value="NYS93463.1"/>
    <property type="molecule type" value="Genomic_DNA"/>
</dbReference>
<accession>A0A853EVV3</accession>
<dbReference type="InterPro" id="IPR036291">
    <property type="entry name" value="NAD(P)-bd_dom_sf"/>
</dbReference>
<dbReference type="AlphaFoldDB" id="A0A853EVV3"/>
<keyword evidence="3" id="KW-1185">Reference proteome</keyword>
<comment type="caution">
    <text evidence="2">The sequence shown here is derived from an EMBL/GenBank/DDBJ whole genome shotgun (WGS) entry which is preliminary data.</text>
</comment>
<feature type="domain" description="NAD-dependent epimerase/dehydratase" evidence="1">
    <location>
        <begin position="4"/>
        <end position="200"/>
    </location>
</feature>
<evidence type="ECO:0000259" key="1">
    <source>
        <dbReference type="Pfam" id="PF01370"/>
    </source>
</evidence>
<dbReference type="GO" id="GO:0005737">
    <property type="term" value="C:cytoplasm"/>
    <property type="evidence" value="ECO:0007669"/>
    <property type="project" value="TreeGrafter"/>
</dbReference>
<organism evidence="2 3">
    <name type="scientific">Sanguibacter inulinus</name>
    <dbReference type="NCBI Taxonomy" id="60922"/>
    <lineage>
        <taxon>Bacteria</taxon>
        <taxon>Bacillati</taxon>
        <taxon>Actinomycetota</taxon>
        <taxon>Actinomycetes</taxon>
        <taxon>Micrococcales</taxon>
        <taxon>Sanguibacteraceae</taxon>
        <taxon>Sanguibacter</taxon>
    </lineage>
</organism>
<dbReference type="RefSeq" id="WP_179913115.1">
    <property type="nucleotide sequence ID" value="NZ_JACBYE010000015.1"/>
</dbReference>
<dbReference type="Gene3D" id="3.40.50.720">
    <property type="entry name" value="NAD(P)-binding Rossmann-like Domain"/>
    <property type="match status" value="1"/>
</dbReference>
<dbReference type="InterPro" id="IPR051783">
    <property type="entry name" value="NAD(P)-dependent_oxidoreduct"/>
</dbReference>
<dbReference type="PANTHER" id="PTHR48079:SF6">
    <property type="entry name" value="NAD(P)-BINDING DOMAIN-CONTAINING PROTEIN-RELATED"/>
    <property type="match status" value="1"/>
</dbReference>
<dbReference type="PANTHER" id="PTHR48079">
    <property type="entry name" value="PROTEIN YEEZ"/>
    <property type="match status" value="1"/>
</dbReference>
<dbReference type="Pfam" id="PF01370">
    <property type="entry name" value="Epimerase"/>
    <property type="match status" value="1"/>
</dbReference>
<protein>
    <submittedName>
        <fullName evidence="2">NAD-dependent epimerase/dehydratase family protein</fullName>
    </submittedName>
</protein>
<name>A0A853EVV3_9MICO</name>
<reference evidence="2 3" key="1">
    <citation type="submission" date="2020-07" db="EMBL/GenBank/DDBJ databases">
        <title>MOT database genomes.</title>
        <authorList>
            <person name="Joseph S."/>
            <person name="Aduse-Opoku J."/>
            <person name="Hashim A."/>
            <person name="Wade W."/>
            <person name="Curtis M."/>
        </authorList>
    </citation>
    <scope>NUCLEOTIDE SEQUENCE [LARGE SCALE GENOMIC DNA]</scope>
    <source>
        <strain evidence="2 3">DSM 100099</strain>
    </source>
</reference>
<dbReference type="SUPFAM" id="SSF51735">
    <property type="entry name" value="NAD(P)-binding Rossmann-fold domains"/>
    <property type="match status" value="1"/>
</dbReference>
<gene>
    <name evidence="2" type="ORF">HZZ10_07985</name>
</gene>
<dbReference type="Proteomes" id="UP000561011">
    <property type="component" value="Unassembled WGS sequence"/>
</dbReference>
<evidence type="ECO:0000313" key="3">
    <source>
        <dbReference type="Proteomes" id="UP000561011"/>
    </source>
</evidence>
<dbReference type="GO" id="GO:0004029">
    <property type="term" value="F:aldehyde dehydrogenase (NAD+) activity"/>
    <property type="evidence" value="ECO:0007669"/>
    <property type="project" value="TreeGrafter"/>
</dbReference>
<sequence>MRRILVLGGTAWLGHKIARAALDDGAEVVCLARGESGAVPAGVRLVTADRTAPGAYDALTGEWDDVVELSYDLELVVPALEALAGRARHWTFVSTVSVYATNDEPGADESAAVLDPVDLTDYGQAKVAAERATAEHVGDRLLVARPGLIVGPGDPSDRFGYWPARLAHGAPVLAPTAAGRFVQVIDVADLAAWVVRAGATRTTGTINAVGDTHTFDDFLVQAQAVTGSTSDIVEADDAWLLVRDVRWWAGPRSLPLWIPVEDSGFSRRSNRAYRASGGAVRPLQETIRRVLDDERHRGLDRERRSGLTLGEEAALLAEHPSRMGR</sequence>